<name>A0ABN6MXU7_9BACT</name>
<proteinExistence type="predicted"/>
<gene>
    <name evidence="1" type="ORF">AMOR_40610</name>
</gene>
<sequence>MQVLNRAIVLLTVAAALSCGSSSKGPQRIEDVVVPAGFAFDTSRPVIVEARVADGIIGSDASAAVIVTNVAGEELYRRPIRSGVLWRAHCAVATTQNELRGRLLSASGERDASAEIKNDGSAILEFK</sequence>
<keyword evidence="2" id="KW-1185">Reference proteome</keyword>
<evidence type="ECO:0000313" key="1">
    <source>
        <dbReference type="EMBL" id="BDG05065.1"/>
    </source>
</evidence>
<dbReference type="RefSeq" id="WP_248353601.1">
    <property type="nucleotide sequence ID" value="NZ_AP025591.1"/>
</dbReference>
<dbReference type="Proteomes" id="UP001162891">
    <property type="component" value="Chromosome"/>
</dbReference>
<reference evidence="2" key="1">
    <citation type="journal article" date="2022" name="Int. J. Syst. Evol. Microbiol.">
        <title>Anaeromyxobacter oryzae sp. nov., Anaeromyxobacter diazotrophicus sp. nov. and Anaeromyxobacter paludicola sp. nov., isolated from paddy soils.</title>
        <authorList>
            <person name="Itoh H."/>
            <person name="Xu Z."/>
            <person name="Mise K."/>
            <person name="Masuda Y."/>
            <person name="Ushijima N."/>
            <person name="Hayakawa C."/>
            <person name="Shiratori Y."/>
            <person name="Senoo K."/>
        </authorList>
    </citation>
    <scope>NUCLEOTIDE SEQUENCE [LARGE SCALE GENOMIC DNA]</scope>
    <source>
        <strain evidence="2">Red232</strain>
    </source>
</reference>
<evidence type="ECO:0000313" key="2">
    <source>
        <dbReference type="Proteomes" id="UP001162891"/>
    </source>
</evidence>
<protein>
    <recommendedName>
        <fullName evidence="3">Lipoprotein</fullName>
    </recommendedName>
</protein>
<evidence type="ECO:0008006" key="3">
    <source>
        <dbReference type="Google" id="ProtNLM"/>
    </source>
</evidence>
<organism evidence="1 2">
    <name type="scientific">Anaeromyxobacter oryzae</name>
    <dbReference type="NCBI Taxonomy" id="2918170"/>
    <lineage>
        <taxon>Bacteria</taxon>
        <taxon>Pseudomonadati</taxon>
        <taxon>Myxococcota</taxon>
        <taxon>Myxococcia</taxon>
        <taxon>Myxococcales</taxon>
        <taxon>Cystobacterineae</taxon>
        <taxon>Anaeromyxobacteraceae</taxon>
        <taxon>Anaeromyxobacter</taxon>
    </lineage>
</organism>
<dbReference type="EMBL" id="AP025591">
    <property type="protein sequence ID" value="BDG05065.1"/>
    <property type="molecule type" value="Genomic_DNA"/>
</dbReference>
<accession>A0ABN6MXU7</accession>
<dbReference type="PROSITE" id="PS51257">
    <property type="entry name" value="PROKAR_LIPOPROTEIN"/>
    <property type="match status" value="1"/>
</dbReference>